<feature type="region of interest" description="Disordered" evidence="3">
    <location>
        <begin position="30"/>
        <end position="100"/>
    </location>
</feature>
<dbReference type="PANTHER" id="PTHR48047">
    <property type="entry name" value="GLYCOSYLTRANSFERASE"/>
    <property type="match status" value="1"/>
</dbReference>
<dbReference type="CDD" id="cd03784">
    <property type="entry name" value="GT1_Gtf-like"/>
    <property type="match status" value="1"/>
</dbReference>
<keyword evidence="2" id="KW-0808">Transferase</keyword>
<dbReference type="InterPro" id="IPR035595">
    <property type="entry name" value="UDP_glycos_trans_CS"/>
</dbReference>
<feature type="compositionally biased region" description="Polar residues" evidence="3">
    <location>
        <begin position="38"/>
        <end position="63"/>
    </location>
</feature>
<evidence type="ECO:0000313" key="4">
    <source>
        <dbReference type="EnsemblPlants" id="EMT33701"/>
    </source>
</evidence>
<name>N1R556_AEGTA</name>
<dbReference type="PROSITE" id="PS00375">
    <property type="entry name" value="UDPGT"/>
    <property type="match status" value="1"/>
</dbReference>
<dbReference type="PANTHER" id="PTHR48047:SF19">
    <property type="entry name" value="GLYCOSYLTRANSFERASE"/>
    <property type="match status" value="1"/>
</dbReference>
<feature type="region of interest" description="Disordered" evidence="3">
    <location>
        <begin position="169"/>
        <end position="229"/>
    </location>
</feature>
<dbReference type="Gene3D" id="3.40.50.2000">
    <property type="entry name" value="Glycogen Phosphorylase B"/>
    <property type="match status" value="2"/>
</dbReference>
<dbReference type="SUPFAM" id="SSF53756">
    <property type="entry name" value="UDP-Glycosyltransferase/glycogen phosphorylase"/>
    <property type="match status" value="1"/>
</dbReference>
<reference evidence="4" key="1">
    <citation type="submission" date="2015-06" db="UniProtKB">
        <authorList>
            <consortium name="EnsemblPlants"/>
        </authorList>
    </citation>
    <scope>IDENTIFICATION</scope>
</reference>
<sequence length="663" mass="72456">MWKRGVDLQMTQRFCERRCNQLGSKYAHTGADEAGGQTRENQTQAATSGKNNGCTNTYLQINEHNSRSDKNQSRGGPSGGAGAASSSMVTPCTGDRGARVSRLRAARRINVVGKRGPSSGASGNLRSSLRWGRLSSMGEQRRHRPRCPFGRCWFKARCPVVHTTHARRTPAKEKLARSTPATTRPCREMITNSGDIHGSGSDREILSTQRSSYSTSSPMEAAAGVSAGSDGGRRPLRVFFLPFFARGHLIPMTDLACRMAAARPAEVEATMVVTPANATLIATTVTRAVDAGHAVRLLRYPFPDVGLESGVECLGTVAQHDAWRVFRAVDLSQPIHEKLLLEHRPDAVVADVPFWWVTDIAAKIGVPRLTFHPVGIFAQLAMNNLYAIRSDIIRDGVAAPSVIVPGMPGKEIAIPPSELPEFLLQDAVLSMEWDNIKAAQLAGFGVIVNTFADLEKPYCDEYRRVDARRAYFIRELALGLEASNKPFLWVVRSEDSDGLWAPEGWEQRVADRGMVVRGWAPQLAVLAHPSVGAFLTHCGWNSVLEAASAGLPVLTWPLVFEQFINERLVTEVATFGARLWDGGKRNVRVEDADTVPAEAIGRAGAGVMEGGERWEKMRARAWELAERARAAVSENGSSWRDLHRVIDDLTEANASRVHSNGDS</sequence>
<dbReference type="InterPro" id="IPR002213">
    <property type="entry name" value="UDP_glucos_trans"/>
</dbReference>
<organism evidence="4">
    <name type="scientific">Aegilops tauschii</name>
    <name type="common">Tausch's goatgrass</name>
    <name type="synonym">Aegilops squarrosa</name>
    <dbReference type="NCBI Taxonomy" id="37682"/>
    <lineage>
        <taxon>Eukaryota</taxon>
        <taxon>Viridiplantae</taxon>
        <taxon>Streptophyta</taxon>
        <taxon>Embryophyta</taxon>
        <taxon>Tracheophyta</taxon>
        <taxon>Spermatophyta</taxon>
        <taxon>Magnoliopsida</taxon>
        <taxon>Liliopsida</taxon>
        <taxon>Poales</taxon>
        <taxon>Poaceae</taxon>
        <taxon>BOP clade</taxon>
        <taxon>Pooideae</taxon>
        <taxon>Triticodae</taxon>
        <taxon>Triticeae</taxon>
        <taxon>Triticinae</taxon>
        <taxon>Aegilops</taxon>
    </lineage>
</organism>
<accession>N1R556</accession>
<dbReference type="Pfam" id="PF00201">
    <property type="entry name" value="UDPGT"/>
    <property type="match status" value="1"/>
</dbReference>
<dbReference type="EnsemblPlants" id="EMT33701">
    <property type="protein sequence ID" value="EMT33701"/>
    <property type="gene ID" value="F775_23549"/>
</dbReference>
<proteinExistence type="inferred from homology"/>
<feature type="compositionally biased region" description="Low complexity" evidence="3">
    <location>
        <begin position="207"/>
        <end position="228"/>
    </location>
</feature>
<dbReference type="GO" id="GO:0035251">
    <property type="term" value="F:UDP-glucosyltransferase activity"/>
    <property type="evidence" value="ECO:0007669"/>
    <property type="project" value="TreeGrafter"/>
</dbReference>
<comment type="similarity">
    <text evidence="1">Belongs to the UDP-glycosyltransferase family.</text>
</comment>
<evidence type="ECO:0000256" key="1">
    <source>
        <dbReference type="ARBA" id="ARBA00009995"/>
    </source>
</evidence>
<dbReference type="AlphaFoldDB" id="N1R556"/>
<protein>
    <submittedName>
        <fullName evidence="4">Cytokinin-O-glucosyltransferase 3</fullName>
    </submittedName>
</protein>
<evidence type="ECO:0000256" key="2">
    <source>
        <dbReference type="ARBA" id="ARBA00022679"/>
    </source>
</evidence>
<evidence type="ECO:0000256" key="3">
    <source>
        <dbReference type="SAM" id="MobiDB-lite"/>
    </source>
</evidence>